<evidence type="ECO:0000256" key="1">
    <source>
        <dbReference type="SAM" id="MobiDB-lite"/>
    </source>
</evidence>
<dbReference type="AlphaFoldDB" id="A0A0F8Y6S1"/>
<reference evidence="2" key="1">
    <citation type="journal article" date="2015" name="Nature">
        <title>Complex archaea that bridge the gap between prokaryotes and eukaryotes.</title>
        <authorList>
            <person name="Spang A."/>
            <person name="Saw J.H."/>
            <person name="Jorgensen S.L."/>
            <person name="Zaremba-Niedzwiedzka K."/>
            <person name="Martijn J."/>
            <person name="Lind A.E."/>
            <person name="van Eijk R."/>
            <person name="Schleper C."/>
            <person name="Guy L."/>
            <person name="Ettema T.J."/>
        </authorList>
    </citation>
    <scope>NUCLEOTIDE SEQUENCE</scope>
</reference>
<comment type="caution">
    <text evidence="2">The sequence shown here is derived from an EMBL/GenBank/DDBJ whole genome shotgun (WGS) entry which is preliminary data.</text>
</comment>
<dbReference type="EMBL" id="LAZR01055158">
    <property type="protein sequence ID" value="KKK77013.1"/>
    <property type="molecule type" value="Genomic_DNA"/>
</dbReference>
<feature type="compositionally biased region" description="Basic residues" evidence="1">
    <location>
        <begin position="118"/>
        <end position="128"/>
    </location>
</feature>
<evidence type="ECO:0008006" key="3">
    <source>
        <dbReference type="Google" id="ProtNLM"/>
    </source>
</evidence>
<gene>
    <name evidence="2" type="ORF">LCGC14_2857880</name>
</gene>
<evidence type="ECO:0000313" key="2">
    <source>
        <dbReference type="EMBL" id="KKK77013.1"/>
    </source>
</evidence>
<sequence length="139" mass="15848">MKVDVAYKLNWSGDEVVKDMDEELMKSSMATANRIAIDAKSRIHNVSGRLAGTIRARAAKKEKWKPGAFVFAGDRTQGIYWHYFVEYGTYDKSAHPFMRPAVDKNFNFMRAESEHAAKRAINKKRRGQTIHSPNWGGAR</sequence>
<name>A0A0F8Y6S1_9ZZZZ</name>
<dbReference type="NCBIfam" id="TIGR01725">
    <property type="entry name" value="phge_HK97_gp10"/>
    <property type="match status" value="1"/>
</dbReference>
<feature type="region of interest" description="Disordered" evidence="1">
    <location>
        <begin position="117"/>
        <end position="139"/>
    </location>
</feature>
<proteinExistence type="predicted"/>
<dbReference type="InterPro" id="IPR010064">
    <property type="entry name" value="HK97-gp10_tail"/>
</dbReference>
<accession>A0A0F8Y6S1</accession>
<protein>
    <recommendedName>
        <fullName evidence="3">HK97 gp10 family phage protein</fullName>
    </recommendedName>
</protein>
<organism evidence="2">
    <name type="scientific">marine sediment metagenome</name>
    <dbReference type="NCBI Taxonomy" id="412755"/>
    <lineage>
        <taxon>unclassified sequences</taxon>
        <taxon>metagenomes</taxon>
        <taxon>ecological metagenomes</taxon>
    </lineage>
</organism>